<dbReference type="OrthoDB" id="3462308at2"/>
<dbReference type="Proteomes" id="UP000294513">
    <property type="component" value="Unassembled WGS sequence"/>
</dbReference>
<dbReference type="RefSeq" id="WP_131902593.1">
    <property type="nucleotide sequence ID" value="NZ_SMKU01000375.1"/>
</dbReference>
<dbReference type="EMBL" id="SMKU01000375">
    <property type="protein sequence ID" value="TDD66783.1"/>
    <property type="molecule type" value="Genomic_DNA"/>
</dbReference>
<proteinExistence type="predicted"/>
<reference evidence="1 2" key="1">
    <citation type="submission" date="2019-03" db="EMBL/GenBank/DDBJ databases">
        <title>Draft genome sequences of novel Actinobacteria.</title>
        <authorList>
            <person name="Sahin N."/>
            <person name="Ay H."/>
            <person name="Saygin H."/>
        </authorList>
    </citation>
    <scope>NUCLEOTIDE SEQUENCE [LARGE SCALE GENOMIC DNA]</scope>
    <source>
        <strain evidence="1 2">H3C3</strain>
    </source>
</reference>
<keyword evidence="2" id="KW-1185">Reference proteome</keyword>
<accession>A0A4R5A4E1</accession>
<evidence type="ECO:0000313" key="1">
    <source>
        <dbReference type="EMBL" id="TDD66783.1"/>
    </source>
</evidence>
<gene>
    <name evidence="1" type="ORF">E1298_39975</name>
</gene>
<protein>
    <submittedName>
        <fullName evidence="1">Uncharacterized protein</fullName>
    </submittedName>
</protein>
<sequence length="114" mass="12557">MKRRQVVQLLATLGISAVGTPHEPVRQLLAQSLESGYRDLNAWHLTISDHLHALRTRPPTTVREGLAVDLFAVKRQQETASVPETTELHRVIAALAMIQANASTRLGQHGTSIH</sequence>
<dbReference type="AlphaFoldDB" id="A0A4R5A4E1"/>
<comment type="caution">
    <text evidence="1">The sequence shown here is derived from an EMBL/GenBank/DDBJ whole genome shotgun (WGS) entry which is preliminary data.</text>
</comment>
<evidence type="ECO:0000313" key="2">
    <source>
        <dbReference type="Proteomes" id="UP000294513"/>
    </source>
</evidence>
<organism evidence="1 2">
    <name type="scientific">Actinomadura rubrisoli</name>
    <dbReference type="NCBI Taxonomy" id="2530368"/>
    <lineage>
        <taxon>Bacteria</taxon>
        <taxon>Bacillati</taxon>
        <taxon>Actinomycetota</taxon>
        <taxon>Actinomycetes</taxon>
        <taxon>Streptosporangiales</taxon>
        <taxon>Thermomonosporaceae</taxon>
        <taxon>Actinomadura</taxon>
    </lineage>
</organism>
<name>A0A4R5A4E1_9ACTN</name>